<evidence type="ECO:0000313" key="1">
    <source>
        <dbReference type="EMBL" id="CDQ23072.1"/>
    </source>
</evidence>
<dbReference type="EMBL" id="CCDI010000001">
    <property type="protein sequence ID" value="CDQ23072.1"/>
    <property type="molecule type" value="Genomic_DNA"/>
</dbReference>
<sequence>MDIAALSHGYKGTQTLSSNQVGLLWIKAERKRWKKETRWAGMLAYPSLLMIL</sequence>
<dbReference type="AlphaFoldDB" id="A0A024P507"/>
<dbReference type="RefSeq" id="WP_155996942.1">
    <property type="nucleotide sequence ID" value="NZ_CCDH010000001.1"/>
</dbReference>
<accession>A0A024P507</accession>
<comment type="caution">
    <text evidence="1">The sequence shown here is derived from an EMBL/GenBank/DDBJ whole genome shotgun (WGS) entry which is preliminary data.</text>
</comment>
<name>A0A024P507_9BACI</name>
<reference evidence="1 2" key="2">
    <citation type="submission" date="2014-05" db="EMBL/GenBank/DDBJ databases">
        <title>Draft genome sequence of Halobacillus karajensis HK-03.</title>
        <authorList>
            <person name="Khelaifia S."/>
            <person name="Croce O."/>
            <person name="Lagier J.C."/>
            <person name="Raoult D."/>
        </authorList>
    </citation>
    <scope>NUCLEOTIDE SEQUENCE [LARGE SCALE GENOMIC DNA]</scope>
    <source>
        <strain evidence="1 2">HD-03</strain>
    </source>
</reference>
<protein>
    <submittedName>
        <fullName evidence="1">Uncharacterized protein</fullName>
    </submittedName>
</protein>
<evidence type="ECO:0000313" key="2">
    <source>
        <dbReference type="Proteomes" id="UP000028868"/>
    </source>
</evidence>
<proteinExistence type="predicted"/>
<keyword evidence="2" id="KW-1185">Reference proteome</keyword>
<reference evidence="2" key="1">
    <citation type="submission" date="2014-03" db="EMBL/GenBank/DDBJ databases">
        <authorList>
            <person name="Urmite Genomes U."/>
        </authorList>
    </citation>
    <scope>NUCLEOTIDE SEQUENCE [LARGE SCALE GENOMIC DNA]</scope>
    <source>
        <strain evidence="2">HD-03</strain>
    </source>
</reference>
<gene>
    <name evidence="1" type="ORF">BN983_01291</name>
</gene>
<dbReference type="Proteomes" id="UP000028868">
    <property type="component" value="Unassembled WGS sequence"/>
</dbReference>
<organism evidence="1 2">
    <name type="scientific">Halobacillus karajensis</name>
    <dbReference type="NCBI Taxonomy" id="195088"/>
    <lineage>
        <taxon>Bacteria</taxon>
        <taxon>Bacillati</taxon>
        <taxon>Bacillota</taxon>
        <taxon>Bacilli</taxon>
        <taxon>Bacillales</taxon>
        <taxon>Bacillaceae</taxon>
        <taxon>Halobacillus</taxon>
    </lineage>
</organism>